<dbReference type="RefSeq" id="WP_185779131.1">
    <property type="nucleotide sequence ID" value="NZ_JACJUU010000003.1"/>
</dbReference>
<name>A0A842HNB3_9BURK</name>
<gene>
    <name evidence="3" type="ORF">GTU67_05620</name>
</gene>
<evidence type="ECO:0000256" key="1">
    <source>
        <dbReference type="SAM" id="SignalP"/>
    </source>
</evidence>
<dbReference type="Pfam" id="PF09084">
    <property type="entry name" value="NMT1"/>
    <property type="match status" value="1"/>
</dbReference>
<dbReference type="Gene3D" id="3.40.190.10">
    <property type="entry name" value="Periplasmic binding protein-like II"/>
    <property type="match status" value="2"/>
</dbReference>
<comment type="caution">
    <text evidence="3">The sequence shown here is derived from an EMBL/GenBank/DDBJ whole genome shotgun (WGS) entry which is preliminary data.</text>
</comment>
<organism evidence="3 4">
    <name type="scientific">Pusillimonas minor</name>
    <dbReference type="NCBI Taxonomy" id="2697024"/>
    <lineage>
        <taxon>Bacteria</taxon>
        <taxon>Pseudomonadati</taxon>
        <taxon>Pseudomonadota</taxon>
        <taxon>Betaproteobacteria</taxon>
        <taxon>Burkholderiales</taxon>
        <taxon>Alcaligenaceae</taxon>
        <taxon>Pusillimonas</taxon>
    </lineage>
</organism>
<dbReference type="SUPFAM" id="SSF53850">
    <property type="entry name" value="Periplasmic binding protein-like II"/>
    <property type="match status" value="1"/>
</dbReference>
<evidence type="ECO:0000313" key="3">
    <source>
        <dbReference type="EMBL" id="MBC2769394.1"/>
    </source>
</evidence>
<dbReference type="InterPro" id="IPR027939">
    <property type="entry name" value="NMT1/THI5"/>
</dbReference>
<keyword evidence="1" id="KW-0732">Signal</keyword>
<dbReference type="PANTHER" id="PTHR31528:SF15">
    <property type="entry name" value="RIBOFLAVIN-BINDING PROTEIN RIBY"/>
    <property type="match status" value="1"/>
</dbReference>
<evidence type="ECO:0000259" key="2">
    <source>
        <dbReference type="Pfam" id="PF09084"/>
    </source>
</evidence>
<protein>
    <submittedName>
        <fullName evidence="3">ABC transporter substrate-binding protein</fullName>
    </submittedName>
</protein>
<reference evidence="3 4" key="1">
    <citation type="submission" date="2020-08" db="EMBL/GenBank/DDBJ databases">
        <title>Paraeoetvoesia sp. YC-7-48 draft genome sequence.</title>
        <authorList>
            <person name="Yao L."/>
        </authorList>
    </citation>
    <scope>NUCLEOTIDE SEQUENCE [LARGE SCALE GENOMIC DNA]</scope>
    <source>
        <strain evidence="4">YC-7-48</strain>
    </source>
</reference>
<dbReference type="AlphaFoldDB" id="A0A842HNB3"/>
<proteinExistence type="predicted"/>
<feature type="signal peptide" evidence="1">
    <location>
        <begin position="1"/>
        <end position="23"/>
    </location>
</feature>
<dbReference type="GO" id="GO:0009228">
    <property type="term" value="P:thiamine biosynthetic process"/>
    <property type="evidence" value="ECO:0007669"/>
    <property type="project" value="InterPro"/>
</dbReference>
<dbReference type="EMBL" id="JACJUU010000003">
    <property type="protein sequence ID" value="MBC2769394.1"/>
    <property type="molecule type" value="Genomic_DNA"/>
</dbReference>
<feature type="chain" id="PRO_5032408706" evidence="1">
    <location>
        <begin position="24"/>
        <end position="331"/>
    </location>
</feature>
<accession>A0A842HNB3</accession>
<sequence>MKKLFAMTALGACALFSTSAALAAEAGKNLQEVTYLLPAPKTLPSFAPWLIAEKEGYFAEEGLKVNFVTGKGGVDVAKQIGAGNAVIGGAIGDTPIIVRANGIPVKAVAVLGAGSLTLVASHDDKPINKPADLKGKTISVMAYTDTTYYALLGTMRKAGLTRDDANIQAAGPAGVWQLFSSGKTDAMAGVPDWVVSARTAGTKVNLMPANELFDSMAQAILASDESIKNNPELIQKMVRATLKGMTLIMKDTDKAVASYVEANPAFKGKEGEVRQIFDLFNEYVYANQQVPGQMNVDRLAKVQDFYVSEGVVSKASKLEDLYTNQFVGAGQ</sequence>
<keyword evidence="4" id="KW-1185">Reference proteome</keyword>
<dbReference type="Proteomes" id="UP000545386">
    <property type="component" value="Unassembled WGS sequence"/>
</dbReference>
<dbReference type="InterPro" id="IPR015168">
    <property type="entry name" value="SsuA/THI5"/>
</dbReference>
<evidence type="ECO:0000313" key="4">
    <source>
        <dbReference type="Proteomes" id="UP000545386"/>
    </source>
</evidence>
<dbReference type="PANTHER" id="PTHR31528">
    <property type="entry name" value="4-AMINO-5-HYDROXYMETHYL-2-METHYLPYRIMIDINE PHOSPHATE SYNTHASE THI11-RELATED"/>
    <property type="match status" value="1"/>
</dbReference>
<feature type="domain" description="SsuA/THI5-like" evidence="2">
    <location>
        <begin position="44"/>
        <end position="255"/>
    </location>
</feature>